<comment type="caution">
    <text evidence="4">The sequence shown here is derived from an EMBL/GenBank/DDBJ whole genome shotgun (WGS) entry which is preliminary data.</text>
</comment>
<proteinExistence type="inferred from homology"/>
<keyword evidence="2" id="KW-0804">Transcription</keyword>
<evidence type="ECO:0000313" key="5">
    <source>
        <dbReference type="Proteomes" id="UP000436088"/>
    </source>
</evidence>
<keyword evidence="2" id="KW-0806">Transcription termination</keyword>
<dbReference type="Pfam" id="PF02536">
    <property type="entry name" value="mTERF"/>
    <property type="match status" value="1"/>
</dbReference>
<keyword evidence="3" id="KW-0809">Transit peptide</keyword>
<dbReference type="PANTHER" id="PTHR13068">
    <property type="entry name" value="CGI-12 PROTEIN-RELATED"/>
    <property type="match status" value="1"/>
</dbReference>
<protein>
    <submittedName>
        <fullName evidence="4">Mitochondrial transcription termination factor family protein, putative isoform 1</fullName>
    </submittedName>
</protein>
<sequence>MVKEIEVFEKFGLSEEELLETFRRNPLFIRYSDEKLMITMDFLVNKMGFSSRVITKRTQLVQMSMEKKIVPRGLFALDLLSKGVINRINLQALLECSDRVFIDNFINHCRRAEASQLLKLYHEKLLKVQHL</sequence>
<keyword evidence="5" id="KW-1185">Reference proteome</keyword>
<comment type="similarity">
    <text evidence="1">Belongs to the mTERF family.</text>
</comment>
<dbReference type="GO" id="GO:0006353">
    <property type="term" value="P:DNA-templated transcription termination"/>
    <property type="evidence" value="ECO:0007669"/>
    <property type="project" value="UniProtKB-KW"/>
</dbReference>
<dbReference type="SMART" id="SM00733">
    <property type="entry name" value="Mterf"/>
    <property type="match status" value="2"/>
</dbReference>
<keyword evidence="2" id="KW-0805">Transcription regulation</keyword>
<dbReference type="AlphaFoldDB" id="A0A6A2X0U2"/>
<organism evidence="4 5">
    <name type="scientific">Hibiscus syriacus</name>
    <name type="common">Rose of Sharon</name>
    <dbReference type="NCBI Taxonomy" id="106335"/>
    <lineage>
        <taxon>Eukaryota</taxon>
        <taxon>Viridiplantae</taxon>
        <taxon>Streptophyta</taxon>
        <taxon>Embryophyta</taxon>
        <taxon>Tracheophyta</taxon>
        <taxon>Spermatophyta</taxon>
        <taxon>Magnoliopsida</taxon>
        <taxon>eudicotyledons</taxon>
        <taxon>Gunneridae</taxon>
        <taxon>Pentapetalae</taxon>
        <taxon>rosids</taxon>
        <taxon>malvids</taxon>
        <taxon>Malvales</taxon>
        <taxon>Malvaceae</taxon>
        <taxon>Malvoideae</taxon>
        <taxon>Hibiscus</taxon>
    </lineage>
</organism>
<reference evidence="4" key="1">
    <citation type="submission" date="2019-09" db="EMBL/GenBank/DDBJ databases">
        <title>Draft genome information of white flower Hibiscus syriacus.</title>
        <authorList>
            <person name="Kim Y.-M."/>
        </authorList>
    </citation>
    <scope>NUCLEOTIDE SEQUENCE [LARGE SCALE GENOMIC DNA]</scope>
    <source>
        <strain evidence="4">YM2019G1</strain>
    </source>
</reference>
<evidence type="ECO:0000256" key="3">
    <source>
        <dbReference type="ARBA" id="ARBA00022946"/>
    </source>
</evidence>
<dbReference type="PANTHER" id="PTHR13068:SF204">
    <property type="entry name" value="TRANSCRIPTION TERMINATION FACTOR FAMILY PROTEIN, PUTATIVE ISOFORM 1-RELATED"/>
    <property type="match status" value="1"/>
</dbReference>
<gene>
    <name evidence="4" type="ORF">F3Y22_tig00112349pilonHSYRG00128</name>
</gene>
<dbReference type="InterPro" id="IPR038538">
    <property type="entry name" value="MTERF_sf"/>
</dbReference>
<evidence type="ECO:0000256" key="1">
    <source>
        <dbReference type="ARBA" id="ARBA00007692"/>
    </source>
</evidence>
<dbReference type="Gene3D" id="1.25.70.10">
    <property type="entry name" value="Transcription termination factor 3, mitochondrial"/>
    <property type="match status" value="1"/>
</dbReference>
<evidence type="ECO:0000256" key="2">
    <source>
        <dbReference type="ARBA" id="ARBA00022472"/>
    </source>
</evidence>
<accession>A0A6A2X0U2</accession>
<name>A0A6A2X0U2_HIBSY</name>
<dbReference type="Proteomes" id="UP000436088">
    <property type="component" value="Unassembled WGS sequence"/>
</dbReference>
<dbReference type="InterPro" id="IPR003690">
    <property type="entry name" value="MTERF"/>
</dbReference>
<dbReference type="EMBL" id="VEPZ02001559">
    <property type="protein sequence ID" value="KAE8668038.1"/>
    <property type="molecule type" value="Genomic_DNA"/>
</dbReference>
<evidence type="ECO:0000313" key="4">
    <source>
        <dbReference type="EMBL" id="KAE8668038.1"/>
    </source>
</evidence>
<dbReference type="GO" id="GO:0003676">
    <property type="term" value="F:nucleic acid binding"/>
    <property type="evidence" value="ECO:0007669"/>
    <property type="project" value="InterPro"/>
</dbReference>